<dbReference type="EC" id="2.7.13.3" evidence="2"/>
<dbReference type="RefSeq" id="WP_378962654.1">
    <property type="nucleotide sequence ID" value="NZ_JBHRXC010000016.1"/>
</dbReference>
<dbReference type="Gene3D" id="3.30.565.10">
    <property type="entry name" value="Histidine kinase-like ATPase, C-terminal domain"/>
    <property type="match status" value="1"/>
</dbReference>
<dbReference type="InterPro" id="IPR009057">
    <property type="entry name" value="Homeodomain-like_sf"/>
</dbReference>
<feature type="transmembrane region" description="Helical" evidence="7">
    <location>
        <begin position="350"/>
        <end position="369"/>
    </location>
</feature>
<evidence type="ECO:0000313" key="11">
    <source>
        <dbReference type="EMBL" id="MFC4198636.1"/>
    </source>
</evidence>
<protein>
    <recommendedName>
        <fullName evidence="2">histidine kinase</fullName>
        <ecNumber evidence="2">2.7.13.3</ecNumber>
    </recommendedName>
</protein>
<feature type="modified residue" description="4-aspartylphosphate" evidence="6">
    <location>
        <position position="777"/>
    </location>
</feature>
<dbReference type="SUPFAM" id="SSF52172">
    <property type="entry name" value="CheY-like"/>
    <property type="match status" value="1"/>
</dbReference>
<dbReference type="InterPro" id="IPR018060">
    <property type="entry name" value="HTH_AraC"/>
</dbReference>
<dbReference type="SMART" id="SM00448">
    <property type="entry name" value="REC"/>
    <property type="match status" value="1"/>
</dbReference>
<dbReference type="EMBL" id="JBHSBY010000141">
    <property type="protein sequence ID" value="MFC4198636.1"/>
    <property type="molecule type" value="Genomic_DNA"/>
</dbReference>
<dbReference type="SMART" id="SM00387">
    <property type="entry name" value="HATPase_c"/>
    <property type="match status" value="1"/>
</dbReference>
<dbReference type="CDD" id="cd00082">
    <property type="entry name" value="HisKA"/>
    <property type="match status" value="1"/>
</dbReference>
<name>A0ABV8NQP4_9SPHI</name>
<dbReference type="Pfam" id="PF02518">
    <property type="entry name" value="HATPase_c"/>
    <property type="match status" value="1"/>
</dbReference>
<evidence type="ECO:0000256" key="1">
    <source>
        <dbReference type="ARBA" id="ARBA00000085"/>
    </source>
</evidence>
<dbReference type="Pfam" id="PF00072">
    <property type="entry name" value="Response_reg"/>
    <property type="match status" value="1"/>
</dbReference>
<dbReference type="SUPFAM" id="SSF55874">
    <property type="entry name" value="ATPase domain of HSP90 chaperone/DNA topoisomerase II/histidine kinase"/>
    <property type="match status" value="1"/>
</dbReference>
<feature type="domain" description="Histidine kinase" evidence="9">
    <location>
        <begin position="477"/>
        <end position="694"/>
    </location>
</feature>
<evidence type="ECO:0000256" key="7">
    <source>
        <dbReference type="SAM" id="Phobius"/>
    </source>
</evidence>
<evidence type="ECO:0000256" key="3">
    <source>
        <dbReference type="ARBA" id="ARBA00022553"/>
    </source>
</evidence>
<dbReference type="InterPro" id="IPR004358">
    <property type="entry name" value="Sig_transdc_His_kin-like_C"/>
</dbReference>
<dbReference type="SUPFAM" id="SSF47384">
    <property type="entry name" value="Homodimeric domain of signal transducing histidine kinase"/>
    <property type="match status" value="1"/>
</dbReference>
<feature type="transmembrane region" description="Helical" evidence="7">
    <location>
        <begin position="271"/>
        <end position="289"/>
    </location>
</feature>
<feature type="transmembrane region" description="Helical" evidence="7">
    <location>
        <begin position="238"/>
        <end position="259"/>
    </location>
</feature>
<dbReference type="SMART" id="SM00342">
    <property type="entry name" value="HTH_ARAC"/>
    <property type="match status" value="1"/>
</dbReference>
<comment type="catalytic activity">
    <reaction evidence="1">
        <text>ATP + protein L-histidine = ADP + protein N-phospho-L-histidine.</text>
        <dbReference type="EC" id="2.7.13.3"/>
    </reaction>
</comment>
<feature type="transmembrane region" description="Helical" evidence="7">
    <location>
        <begin position="381"/>
        <end position="405"/>
    </location>
</feature>
<proteinExistence type="predicted"/>
<organism evidence="11 12">
    <name type="scientific">Pedobacter jamesrossensis</name>
    <dbReference type="NCBI Taxonomy" id="1908238"/>
    <lineage>
        <taxon>Bacteria</taxon>
        <taxon>Pseudomonadati</taxon>
        <taxon>Bacteroidota</taxon>
        <taxon>Sphingobacteriia</taxon>
        <taxon>Sphingobacteriales</taxon>
        <taxon>Sphingobacteriaceae</taxon>
        <taxon>Pedobacter</taxon>
    </lineage>
</organism>
<keyword evidence="11" id="KW-0547">Nucleotide-binding</keyword>
<evidence type="ECO:0000256" key="6">
    <source>
        <dbReference type="PROSITE-ProRule" id="PRU00169"/>
    </source>
</evidence>
<accession>A0ABV8NQP4</accession>
<dbReference type="Gene3D" id="1.10.287.130">
    <property type="match status" value="1"/>
</dbReference>
<evidence type="ECO:0000313" key="12">
    <source>
        <dbReference type="Proteomes" id="UP001595792"/>
    </source>
</evidence>
<dbReference type="PRINTS" id="PR00344">
    <property type="entry name" value="BCTRLSENSOR"/>
</dbReference>
<dbReference type="InterPro" id="IPR036890">
    <property type="entry name" value="HATPase_C_sf"/>
</dbReference>
<reference evidence="12" key="1">
    <citation type="journal article" date="2019" name="Int. J. Syst. Evol. Microbiol.">
        <title>The Global Catalogue of Microorganisms (GCM) 10K type strain sequencing project: providing services to taxonomists for standard genome sequencing and annotation.</title>
        <authorList>
            <consortium name="The Broad Institute Genomics Platform"/>
            <consortium name="The Broad Institute Genome Sequencing Center for Infectious Disease"/>
            <person name="Wu L."/>
            <person name="Ma J."/>
        </authorList>
    </citation>
    <scope>NUCLEOTIDE SEQUENCE [LARGE SCALE GENOMIC DNA]</scope>
    <source>
        <strain evidence="12">CCM 8689</strain>
    </source>
</reference>
<dbReference type="InterPro" id="IPR011006">
    <property type="entry name" value="CheY-like_superfamily"/>
</dbReference>
<dbReference type="Pfam" id="PF12833">
    <property type="entry name" value="HTH_18"/>
    <property type="match status" value="1"/>
</dbReference>
<dbReference type="Proteomes" id="UP001595792">
    <property type="component" value="Unassembled WGS sequence"/>
</dbReference>
<dbReference type="InterPro" id="IPR001789">
    <property type="entry name" value="Sig_transdc_resp-reg_receiver"/>
</dbReference>
<dbReference type="InterPro" id="IPR005467">
    <property type="entry name" value="His_kinase_dom"/>
</dbReference>
<sequence>MNLLVTMHQALKKNHICLVMMLCFVSIATVYSQQTITLINKDSIDSKLGEFSLSNKQWFFTTDTDGKWGKEKSADSILIKVEPKFGKEDTPSGWKGIGWFRLWISVDSALIGKTLGLRINHDGASAIYLDGLFKTGFGQIGTTQAATKNERMPFEIIPFQVNDTLPHLVAIKYANYKPVYNDFVGFQIWAGEYIKMHTISKNKKMLFEYMLIPIAVQFALGLLHLFFFLFYPKQKLNLWYFFYSVLFAATSWSVCMYNISPSPEIQKLSDSLFFVSSIIGKAIAWVLLYKVGNLNIPRWKSIAVAFITIIYLVKYFLFPLHDGFDGSDIIFLIIMLDSLWRLFKTIRSQIPYAWIVGVGMIIILFFYFLVGADAFKLWQNYPLRCLTMAIGLLSFPFCYSIYLALDFARTNQNLSSRLVEVEQLSVKAIAQEKEKLDLITHQAEELEITVAERTLEVQQQADKLREMDVVKSRFFINLTHEFRTPLTLILGPARQILQDAKDATLTSFARTIFRNAERLLGLINQLLDLSKLESGEMQTQNKSVELVALIKHNFLSFESLAKEKNIQLAFESAWDKLWLTIDQEKLERIIINLVSNAIKFTKQEGIIAINVSKVENNLFEISITDTGIGIPESKMPYIFDRFYQVDSADSRAHEGTGIGLAITKELVRLLNGTISISSIENEGTEVKIQFQINEAEQIDHAIDIARSGKVSEADESIQAAYNQDEGLLLILVIEDNVEIRNYIAQILQGKYRIISASNGMEGVKESQKYIPDLILTDLMMPQMDGYQVCNVVKADSRTSHIPVVILSAKADIDSRIAGFEQNADAYLSKPFDPRELLSVIQSLINTRKQLRETHGKNNIWISNTTELPSMEKTFLEKVKNTVTLYLDDEQFSVEKLGVEIGLSRTQLHRKLIALINKSPGDLIRIIRMEHAFNLLKSKAGTVAEIGYMVGYGNPQNFSTTFLKHFGFTPSEVQKR</sequence>
<keyword evidence="7" id="KW-1133">Transmembrane helix</keyword>
<gene>
    <name evidence="11" type="ORF">ACFOUY_18165</name>
</gene>
<evidence type="ECO:0000259" key="10">
    <source>
        <dbReference type="PROSITE" id="PS50110"/>
    </source>
</evidence>
<evidence type="ECO:0000256" key="5">
    <source>
        <dbReference type="ARBA" id="ARBA00023163"/>
    </source>
</evidence>
<evidence type="ECO:0000259" key="8">
    <source>
        <dbReference type="PROSITE" id="PS01124"/>
    </source>
</evidence>
<dbReference type="PROSITE" id="PS01124">
    <property type="entry name" value="HTH_ARAC_FAMILY_2"/>
    <property type="match status" value="1"/>
</dbReference>
<dbReference type="InterPro" id="IPR003594">
    <property type="entry name" value="HATPase_dom"/>
</dbReference>
<keyword evidence="5" id="KW-0804">Transcription</keyword>
<dbReference type="Pfam" id="PF00512">
    <property type="entry name" value="HisKA"/>
    <property type="match status" value="1"/>
</dbReference>
<feature type="transmembrane region" description="Helical" evidence="7">
    <location>
        <begin position="209"/>
        <end position="231"/>
    </location>
</feature>
<dbReference type="InterPro" id="IPR003661">
    <property type="entry name" value="HisK_dim/P_dom"/>
</dbReference>
<dbReference type="GO" id="GO:0005524">
    <property type="term" value="F:ATP binding"/>
    <property type="evidence" value="ECO:0007669"/>
    <property type="project" value="UniProtKB-KW"/>
</dbReference>
<dbReference type="PANTHER" id="PTHR43547:SF2">
    <property type="entry name" value="HYBRID SIGNAL TRANSDUCTION HISTIDINE KINASE C"/>
    <property type="match status" value="1"/>
</dbReference>
<dbReference type="PROSITE" id="PS50110">
    <property type="entry name" value="RESPONSE_REGULATORY"/>
    <property type="match status" value="1"/>
</dbReference>
<dbReference type="PANTHER" id="PTHR43547">
    <property type="entry name" value="TWO-COMPONENT HISTIDINE KINASE"/>
    <property type="match status" value="1"/>
</dbReference>
<evidence type="ECO:0000259" key="9">
    <source>
        <dbReference type="PROSITE" id="PS50109"/>
    </source>
</evidence>
<keyword evidence="7" id="KW-0812">Transmembrane</keyword>
<keyword evidence="12" id="KW-1185">Reference proteome</keyword>
<evidence type="ECO:0000256" key="4">
    <source>
        <dbReference type="ARBA" id="ARBA00023015"/>
    </source>
</evidence>
<dbReference type="PROSITE" id="PS50109">
    <property type="entry name" value="HIS_KIN"/>
    <property type="match status" value="1"/>
</dbReference>
<dbReference type="SMART" id="SM00388">
    <property type="entry name" value="HisKA"/>
    <property type="match status" value="1"/>
</dbReference>
<keyword evidence="11" id="KW-0067">ATP-binding</keyword>
<keyword evidence="3 6" id="KW-0597">Phosphoprotein</keyword>
<feature type="transmembrane region" description="Helical" evidence="7">
    <location>
        <begin position="301"/>
        <end position="318"/>
    </location>
</feature>
<dbReference type="SUPFAM" id="SSF46689">
    <property type="entry name" value="Homeodomain-like"/>
    <property type="match status" value="1"/>
</dbReference>
<keyword evidence="7" id="KW-0472">Membrane</keyword>
<dbReference type="CDD" id="cd17574">
    <property type="entry name" value="REC_OmpR"/>
    <property type="match status" value="1"/>
</dbReference>
<evidence type="ECO:0000256" key="2">
    <source>
        <dbReference type="ARBA" id="ARBA00012438"/>
    </source>
</evidence>
<comment type="caution">
    <text evidence="11">The sequence shown here is derived from an EMBL/GenBank/DDBJ whole genome shotgun (WGS) entry which is preliminary data.</text>
</comment>
<feature type="domain" description="Response regulatory" evidence="10">
    <location>
        <begin position="729"/>
        <end position="844"/>
    </location>
</feature>
<keyword evidence="4" id="KW-0805">Transcription regulation</keyword>
<dbReference type="Gene3D" id="1.10.10.60">
    <property type="entry name" value="Homeodomain-like"/>
    <property type="match status" value="1"/>
</dbReference>
<dbReference type="Gene3D" id="3.40.50.2300">
    <property type="match status" value="1"/>
</dbReference>
<dbReference type="InterPro" id="IPR036097">
    <property type="entry name" value="HisK_dim/P_sf"/>
</dbReference>
<feature type="domain" description="HTH araC/xylS-type" evidence="8">
    <location>
        <begin position="876"/>
        <end position="975"/>
    </location>
</feature>